<evidence type="ECO:0000259" key="1">
    <source>
        <dbReference type="Pfam" id="PF00561"/>
    </source>
</evidence>
<dbReference type="EMBL" id="LK932402">
    <property type="protein sequence ID" value="CDS87454.1"/>
    <property type="molecule type" value="Genomic_DNA"/>
</dbReference>
<dbReference type="PATRIC" id="fig|1496.854.peg.2437"/>
<dbReference type="Pfam" id="PF00561">
    <property type="entry name" value="Abhydrolase_1"/>
    <property type="match status" value="1"/>
</dbReference>
<keyword evidence="2" id="KW-0378">Hydrolase</keyword>
<dbReference type="PRINTS" id="PR00111">
    <property type="entry name" value="ABHYDROLASE"/>
</dbReference>
<dbReference type="SUPFAM" id="SSF53474">
    <property type="entry name" value="alpha/beta-Hydrolases"/>
    <property type="match status" value="1"/>
</dbReference>
<dbReference type="GO" id="GO:0016020">
    <property type="term" value="C:membrane"/>
    <property type="evidence" value="ECO:0007669"/>
    <property type="project" value="TreeGrafter"/>
</dbReference>
<sequence length="254" mass="28943">MAYFNYNDKQCYYNEIGDGTPLLFLHGNTASSKMFNDIINFYKDEYKVILIDFVGHGKSQMVDKFSADLWFDEAMQVICFLEAMNYKKVNIIGSSGGALVALNVALERPDLVNKVIADSFEGEVPLESFVQNVKIEREASKQDDGAKAFYIYNQGENWEKVVDNDTEAIFEHYKTIGKFFHKPLETMQPEVLLTGSREDEFVSLISSDFFENTFSLLLEKIKNGKMYLFDKGGHPAILSNGLDFSNVAKKFLEE</sequence>
<dbReference type="GeneID" id="66354571"/>
<name>A0A069ACL2_CLODI</name>
<dbReference type="Gene3D" id="3.40.50.1820">
    <property type="entry name" value="alpha/beta hydrolase"/>
    <property type="match status" value="1"/>
</dbReference>
<organism evidence="2">
    <name type="scientific">Clostridioides difficile</name>
    <name type="common">Peptoclostridium difficile</name>
    <dbReference type="NCBI Taxonomy" id="1496"/>
    <lineage>
        <taxon>Bacteria</taxon>
        <taxon>Bacillati</taxon>
        <taxon>Bacillota</taxon>
        <taxon>Clostridia</taxon>
        <taxon>Peptostreptococcales</taxon>
        <taxon>Peptostreptococcaceae</taxon>
        <taxon>Clostridioides</taxon>
    </lineage>
</organism>
<dbReference type="RefSeq" id="WP_016729104.1">
    <property type="nucleotide sequence ID" value="NZ_BAABSG010000001.1"/>
</dbReference>
<dbReference type="GO" id="GO:0016787">
    <property type="term" value="F:hydrolase activity"/>
    <property type="evidence" value="ECO:0007669"/>
    <property type="project" value="UniProtKB-KW"/>
</dbReference>
<evidence type="ECO:0000313" key="2">
    <source>
        <dbReference type="EMBL" id="CDS85911.1"/>
    </source>
</evidence>
<protein>
    <submittedName>
        <fullName evidence="2">Putative alpha/beta hydrolase</fullName>
    </submittedName>
    <submittedName>
        <fullName evidence="3">Putative aromatic compounds hydrolase</fullName>
    </submittedName>
</protein>
<dbReference type="InterPro" id="IPR029058">
    <property type="entry name" value="AB_hydrolase_fold"/>
</dbReference>
<evidence type="ECO:0000313" key="4">
    <source>
        <dbReference type="EMBL" id="CDT15036.1"/>
    </source>
</evidence>
<accession>A0A069ACL2</accession>
<proteinExistence type="predicted"/>
<dbReference type="PANTHER" id="PTHR43798:SF33">
    <property type="entry name" value="HYDROLASE, PUTATIVE (AFU_ORTHOLOGUE AFUA_2G14860)-RELATED"/>
    <property type="match status" value="1"/>
</dbReference>
<dbReference type="InterPro" id="IPR000073">
    <property type="entry name" value="AB_hydrolase_1"/>
</dbReference>
<evidence type="ECO:0000313" key="3">
    <source>
        <dbReference type="EMBL" id="CDS87454.1"/>
    </source>
</evidence>
<dbReference type="EMBL" id="LK932994">
    <property type="protein sequence ID" value="CDT15036.1"/>
    <property type="molecule type" value="Genomic_DNA"/>
</dbReference>
<dbReference type="EMBL" id="LK932505">
    <property type="protein sequence ID" value="CDS85911.1"/>
    <property type="molecule type" value="Genomic_DNA"/>
</dbReference>
<reference evidence="2" key="1">
    <citation type="submission" date="2014-07" db="EMBL/GenBank/DDBJ databases">
        <authorList>
            <person name="Monot Marc"/>
        </authorList>
    </citation>
    <scope>NUCLEOTIDE SEQUENCE</scope>
    <source>
        <strain evidence="4">7032989</strain>
        <strain evidence="3">7032994</strain>
    </source>
</reference>
<feature type="domain" description="AB hydrolase-1" evidence="1">
    <location>
        <begin position="21"/>
        <end position="152"/>
    </location>
</feature>
<dbReference type="InterPro" id="IPR050266">
    <property type="entry name" value="AB_hydrolase_sf"/>
</dbReference>
<dbReference type="AlphaFoldDB" id="A0A069ACL2"/>
<gene>
    <name evidence="4" type="ORF">BN1095_330207</name>
    <name evidence="2" type="ORF">BN1096_520545</name>
    <name evidence="3" type="ORF">BN1097_630069</name>
</gene>
<dbReference type="PANTHER" id="PTHR43798">
    <property type="entry name" value="MONOACYLGLYCEROL LIPASE"/>
    <property type="match status" value="1"/>
</dbReference>